<comment type="caution">
    <text evidence="3">The sequence shown here is derived from an EMBL/GenBank/DDBJ whole genome shotgun (WGS) entry which is preliminary data.</text>
</comment>
<name>A0A438DX65_VITVI</name>
<reference evidence="3 4" key="1">
    <citation type="journal article" date="2018" name="PLoS Genet.">
        <title>Population sequencing reveals clonal diversity and ancestral inbreeding in the grapevine cultivar Chardonnay.</title>
        <authorList>
            <person name="Roach M.J."/>
            <person name="Johnson D.L."/>
            <person name="Bohlmann J."/>
            <person name="van Vuuren H.J."/>
            <person name="Jones S.J."/>
            <person name="Pretorius I.S."/>
            <person name="Schmidt S.A."/>
            <person name="Borneman A.R."/>
        </authorList>
    </citation>
    <scope>NUCLEOTIDE SEQUENCE [LARGE SCALE GENOMIC DNA]</scope>
    <source>
        <strain evidence="4">cv. Chardonnay</strain>
        <tissue evidence="3">Leaf</tissue>
    </source>
</reference>
<feature type="region of interest" description="Disordered" evidence="1">
    <location>
        <begin position="327"/>
        <end position="366"/>
    </location>
</feature>
<dbReference type="SUPFAM" id="SSF56219">
    <property type="entry name" value="DNase I-like"/>
    <property type="match status" value="1"/>
</dbReference>
<sequence>MRSKGGGSCWLAVESKSFEISINNVGGKLHGIILERSKGFSLGIRFGDSSLRCLLKGVEVCCREERLGKDVKSWEEEGRKFRLERRVNMAGRFILCSIRDLEAKMFCLVFLGGRGILGGWVLLAHKLRSLGVVTPFKDKVSSGTVGVKEGRRGEVQVEEEDERRDLRSKEEQLGRYLGRVSFSNLGSGLFLVEFEVAEEAERVLRRGIQRFEDKLFHLERWGPEVGCFRVRVHINQCWVRVVGLPIHFWSQEVFKKLGDSYGGFVAMDNNTTNFEQLQWAKLLVRTEGKDLPESLQLVVGSSCFAIQLWWEVPPWVSVVVSSQGKERSKVRDEGEVDSRVGSSVGQSQVQAQTQRDGAVGPSGEGRARQVDVGFDLHNLGMVGGTETVAGNDGKGKVVVEESGVFSVDGERIGPVAQAGLRVGQNLGVLRAVGSAKLGQPNVPLLSEGGLAQMAAAAGGLKESRAPEVEISDLERRLVKVFLGATPMAEARGMFVVDESLMEEATKYTLSKPCSFLSFGGRGSPSSFFGVDKAMVVANQGLGAIEGPTFVTREVLVDPLRVIWADGSERGVSINLEKGAKVYGGRALPAKDVERGLEEEEGSVLDSWMNDICLMKLRILSLNVRGANDSDKRKVIKASIKAQNVDLVYLQETKMQEMSKRIVRSLGVGRCLDWGVVNSKGASGGVLVVYGPMLKKEREDFWGEIGAARGLWGGLWCVGGSFTWRGDLNNRSHYRPDRFLVLDEWEGHFTGVVQCILPKPVSNHFPILLDGGGVRRGTMPFRFENMWLKEGFKDKVQAWWEGLSFSGSASFVLEAKLKALKPLLRDWNRNDFANAHKRRNLMTRVKINGSWLTEENEIRGGVVNEFKVLLSAAGGWRPNISGLSFARLEVVEAARLEEPFSEQEVLKALKGFCGDKAFGPNG</sequence>
<dbReference type="Pfam" id="PF14111">
    <property type="entry name" value="DUF4283"/>
    <property type="match status" value="1"/>
</dbReference>
<proteinExistence type="predicted"/>
<dbReference type="Proteomes" id="UP000288805">
    <property type="component" value="Unassembled WGS sequence"/>
</dbReference>
<accession>A0A438DX65</accession>
<evidence type="ECO:0000259" key="2">
    <source>
        <dbReference type="Pfam" id="PF14111"/>
    </source>
</evidence>
<dbReference type="AlphaFoldDB" id="A0A438DX65"/>
<feature type="compositionally biased region" description="Low complexity" evidence="1">
    <location>
        <begin position="340"/>
        <end position="350"/>
    </location>
</feature>
<dbReference type="InterPro" id="IPR025558">
    <property type="entry name" value="DUF4283"/>
</dbReference>
<dbReference type="PANTHER" id="PTHR34427">
    <property type="entry name" value="DUF4283 DOMAIN PROTEIN"/>
    <property type="match status" value="1"/>
</dbReference>
<feature type="domain" description="DUF4283" evidence="2">
    <location>
        <begin position="175"/>
        <end position="227"/>
    </location>
</feature>
<dbReference type="EMBL" id="QGNW01001465">
    <property type="protein sequence ID" value="RVW40059.1"/>
    <property type="molecule type" value="Genomic_DNA"/>
</dbReference>
<organism evidence="3 4">
    <name type="scientific">Vitis vinifera</name>
    <name type="common">Grape</name>
    <dbReference type="NCBI Taxonomy" id="29760"/>
    <lineage>
        <taxon>Eukaryota</taxon>
        <taxon>Viridiplantae</taxon>
        <taxon>Streptophyta</taxon>
        <taxon>Embryophyta</taxon>
        <taxon>Tracheophyta</taxon>
        <taxon>Spermatophyta</taxon>
        <taxon>Magnoliopsida</taxon>
        <taxon>eudicotyledons</taxon>
        <taxon>Gunneridae</taxon>
        <taxon>Pentapetalae</taxon>
        <taxon>rosids</taxon>
        <taxon>Vitales</taxon>
        <taxon>Vitaceae</taxon>
        <taxon>Viteae</taxon>
        <taxon>Vitis</taxon>
    </lineage>
</organism>
<gene>
    <name evidence="3" type="ORF">CK203_081890</name>
</gene>
<dbReference type="Gene3D" id="3.60.10.10">
    <property type="entry name" value="Endonuclease/exonuclease/phosphatase"/>
    <property type="match status" value="1"/>
</dbReference>
<evidence type="ECO:0000313" key="3">
    <source>
        <dbReference type="EMBL" id="RVW40059.1"/>
    </source>
</evidence>
<dbReference type="PANTHER" id="PTHR34427:SF5">
    <property type="entry name" value="DUF4283 DOMAIN-CONTAINING PROTEIN"/>
    <property type="match status" value="1"/>
</dbReference>
<feature type="compositionally biased region" description="Basic and acidic residues" evidence="1">
    <location>
        <begin position="327"/>
        <end position="338"/>
    </location>
</feature>
<evidence type="ECO:0000313" key="4">
    <source>
        <dbReference type="Proteomes" id="UP000288805"/>
    </source>
</evidence>
<protein>
    <recommendedName>
        <fullName evidence="2">DUF4283 domain-containing protein</fullName>
    </recommendedName>
</protein>
<dbReference type="InterPro" id="IPR036691">
    <property type="entry name" value="Endo/exonu/phosph_ase_sf"/>
</dbReference>
<evidence type="ECO:0000256" key="1">
    <source>
        <dbReference type="SAM" id="MobiDB-lite"/>
    </source>
</evidence>